<comment type="caution">
    <text evidence="1">The sequence shown here is derived from an EMBL/GenBank/DDBJ whole genome shotgun (WGS) entry which is preliminary data.</text>
</comment>
<proteinExistence type="predicted"/>
<gene>
    <name evidence="1" type="ORF">NLJ89_g12289</name>
</gene>
<dbReference type="Proteomes" id="UP001148786">
    <property type="component" value="Unassembled WGS sequence"/>
</dbReference>
<dbReference type="AlphaFoldDB" id="A0A9W8JM54"/>
<protein>
    <submittedName>
        <fullName evidence="1">Uncharacterized protein</fullName>
    </submittedName>
</protein>
<reference evidence="1" key="1">
    <citation type="submission" date="2022-07" db="EMBL/GenBank/DDBJ databases">
        <title>Genome Sequence of Agrocybe chaxingu.</title>
        <authorList>
            <person name="Buettner E."/>
        </authorList>
    </citation>
    <scope>NUCLEOTIDE SEQUENCE</scope>
    <source>
        <strain evidence="1">MP-N11</strain>
    </source>
</reference>
<dbReference type="Gene3D" id="3.30.160.60">
    <property type="entry name" value="Classic Zinc Finger"/>
    <property type="match status" value="1"/>
</dbReference>
<dbReference type="EMBL" id="JANKHO010003890">
    <property type="protein sequence ID" value="KAJ3480311.1"/>
    <property type="molecule type" value="Genomic_DNA"/>
</dbReference>
<accession>A0A9W8JM54</accession>
<evidence type="ECO:0000313" key="2">
    <source>
        <dbReference type="Proteomes" id="UP001148786"/>
    </source>
</evidence>
<keyword evidence="2" id="KW-1185">Reference proteome</keyword>
<dbReference type="OrthoDB" id="10018191at2759"/>
<sequence>MDPPPSPGHSPPDSDENMATIVATPASNNMPGPLNGVNKRYRPAPAKTFQCRGYGECRMVFSRSEHLARHISELL</sequence>
<organism evidence="1 2">
    <name type="scientific">Agrocybe chaxingu</name>
    <dbReference type="NCBI Taxonomy" id="84603"/>
    <lineage>
        <taxon>Eukaryota</taxon>
        <taxon>Fungi</taxon>
        <taxon>Dikarya</taxon>
        <taxon>Basidiomycota</taxon>
        <taxon>Agaricomycotina</taxon>
        <taxon>Agaricomycetes</taxon>
        <taxon>Agaricomycetidae</taxon>
        <taxon>Agaricales</taxon>
        <taxon>Agaricineae</taxon>
        <taxon>Strophariaceae</taxon>
        <taxon>Agrocybe</taxon>
    </lineage>
</organism>
<evidence type="ECO:0000313" key="1">
    <source>
        <dbReference type="EMBL" id="KAJ3480311.1"/>
    </source>
</evidence>
<name>A0A9W8JM54_9AGAR</name>